<protein>
    <submittedName>
        <fullName evidence="2">Small ribosomal subunit protein uS2</fullName>
    </submittedName>
</protein>
<name>A0AC34FYI3_9BILA</name>
<proteinExistence type="predicted"/>
<dbReference type="Proteomes" id="UP000887579">
    <property type="component" value="Unplaced"/>
</dbReference>
<evidence type="ECO:0000313" key="1">
    <source>
        <dbReference type="Proteomes" id="UP000887579"/>
    </source>
</evidence>
<dbReference type="WBParaSite" id="ES5_v2.g22372.t1">
    <property type="protein sequence ID" value="ES5_v2.g22372.t1"/>
    <property type="gene ID" value="ES5_v2.g22372"/>
</dbReference>
<organism evidence="1 2">
    <name type="scientific">Panagrolaimus sp. ES5</name>
    <dbReference type="NCBI Taxonomy" id="591445"/>
    <lineage>
        <taxon>Eukaryota</taxon>
        <taxon>Metazoa</taxon>
        <taxon>Ecdysozoa</taxon>
        <taxon>Nematoda</taxon>
        <taxon>Chromadorea</taxon>
        <taxon>Rhabditida</taxon>
        <taxon>Tylenchina</taxon>
        <taxon>Panagrolaimomorpha</taxon>
        <taxon>Panagrolaimoidea</taxon>
        <taxon>Panagrolaimidae</taxon>
        <taxon>Panagrolaimus</taxon>
    </lineage>
</organism>
<reference evidence="2" key="1">
    <citation type="submission" date="2022-11" db="UniProtKB">
        <authorList>
            <consortium name="WormBaseParasite"/>
        </authorList>
    </citation>
    <scope>IDENTIFICATION</scope>
</reference>
<evidence type="ECO:0000313" key="2">
    <source>
        <dbReference type="WBParaSite" id="ES5_v2.g22372.t1"/>
    </source>
</evidence>
<accession>A0AC34FYI3</accession>
<sequence>MSSSPFALSDDDAAKMLYCETHNGGTNVNFQMKQYVFKSRSDGSHIINIGKTWEKTLLAARAIAAIENPADVVVVSGRPYAQRALLKFAAHTGATPIFGRFTPGTFTNQAQKNFKEPRLLVISDPRIDHQAVTEASYGNIPVISFVNTDSPMRFVDIGIPCNNKGVKSIGLLWWILAREVLRLRGKISKESGFVLDNKLIMPDLYFYREEQEKVEQEEQAKESFNTAAAFDNKMEISQPVEQKIALETAPITDWVAASSWDDNATGAPAAEAATGW</sequence>